<dbReference type="Pfam" id="PF00098">
    <property type="entry name" value="zf-CCHC"/>
    <property type="match status" value="1"/>
</dbReference>
<gene>
    <name evidence="4" type="ORF">Tci_034197</name>
</gene>
<organism evidence="4">
    <name type="scientific">Tanacetum cinerariifolium</name>
    <name type="common">Dalmatian daisy</name>
    <name type="synonym">Chrysanthemum cinerariifolium</name>
    <dbReference type="NCBI Taxonomy" id="118510"/>
    <lineage>
        <taxon>Eukaryota</taxon>
        <taxon>Viridiplantae</taxon>
        <taxon>Streptophyta</taxon>
        <taxon>Embryophyta</taxon>
        <taxon>Tracheophyta</taxon>
        <taxon>Spermatophyta</taxon>
        <taxon>Magnoliopsida</taxon>
        <taxon>eudicotyledons</taxon>
        <taxon>Gunneridae</taxon>
        <taxon>Pentapetalae</taxon>
        <taxon>asterids</taxon>
        <taxon>campanulids</taxon>
        <taxon>Asterales</taxon>
        <taxon>Asteraceae</taxon>
        <taxon>Asteroideae</taxon>
        <taxon>Anthemideae</taxon>
        <taxon>Anthemidinae</taxon>
        <taxon>Tanacetum</taxon>
    </lineage>
</organism>
<dbReference type="GO" id="GO:0008270">
    <property type="term" value="F:zinc ion binding"/>
    <property type="evidence" value="ECO:0007669"/>
    <property type="project" value="UniProtKB-KW"/>
</dbReference>
<feature type="region of interest" description="Disordered" evidence="2">
    <location>
        <begin position="241"/>
        <end position="263"/>
    </location>
</feature>
<dbReference type="InterPro" id="IPR036875">
    <property type="entry name" value="Znf_CCHC_sf"/>
</dbReference>
<feature type="compositionally biased region" description="Polar residues" evidence="2">
    <location>
        <begin position="600"/>
        <end position="613"/>
    </location>
</feature>
<evidence type="ECO:0000256" key="1">
    <source>
        <dbReference type="PROSITE-ProRule" id="PRU00047"/>
    </source>
</evidence>
<feature type="region of interest" description="Disordered" evidence="2">
    <location>
        <begin position="379"/>
        <end position="417"/>
    </location>
</feature>
<dbReference type="Gene3D" id="4.10.60.10">
    <property type="entry name" value="Zinc finger, CCHC-type"/>
    <property type="match status" value="1"/>
</dbReference>
<keyword evidence="1" id="KW-0479">Metal-binding</keyword>
<feature type="compositionally biased region" description="Polar residues" evidence="2">
    <location>
        <begin position="120"/>
        <end position="135"/>
    </location>
</feature>
<feature type="region of interest" description="Disordered" evidence="2">
    <location>
        <begin position="117"/>
        <end position="142"/>
    </location>
</feature>
<dbReference type="AlphaFoldDB" id="A0A6L2LM97"/>
<protein>
    <recommendedName>
        <fullName evidence="3">CCHC-type domain-containing protein</fullName>
    </recommendedName>
</protein>
<dbReference type="PROSITE" id="PS50158">
    <property type="entry name" value="ZF_CCHC"/>
    <property type="match status" value="1"/>
</dbReference>
<name>A0A6L2LM97_TANCI</name>
<dbReference type="EMBL" id="BKCJ010004638">
    <property type="protein sequence ID" value="GEU62219.1"/>
    <property type="molecule type" value="Genomic_DNA"/>
</dbReference>
<comment type="caution">
    <text evidence="4">The sequence shown here is derived from an EMBL/GenBank/DDBJ whole genome shotgun (WGS) entry which is preliminary data.</text>
</comment>
<feature type="domain" description="CCHC-type" evidence="3">
    <location>
        <begin position="96"/>
        <end position="109"/>
    </location>
</feature>
<dbReference type="InterPro" id="IPR001878">
    <property type="entry name" value="Znf_CCHC"/>
</dbReference>
<sequence length="613" mass="67123">MAAGLRKHGVQCIYENENKKALTTVTPLSTAFFSTSIVQDFQDSPDDEEDTRSSQEYLNDLEEEYQARALLAKSKRLFKKGSQRFSSAKATKDTQCYKCGRNGHFARDCFSKTLVPSFPSPNQKHTQPRLTNSSHNKTESKDFEAKYNKVNSKLALLNPGPSASSSTLVKIRDLLLKPMNGMKRICHLMKINLFYLFSSTEETGDAEPVFGPKTVKTTLKSISTLKTEALKGIIPNEPSLASAQENKKASVSKSNSAPVENSKNVKTTDNLHLATKERSIQEILSIPLKDVKFVAVPSIPQLITMTLNGLKEALLPIFMSFRVINLNKAFQSTKKNMSSVNKWALKPNQPEGPPFTAHMVAICNAEKLVAFKAPRTFSQPEKKVSQGINPGAKPGHKKQSTSSKQPPMSSSEATKADGLTSLGVTSEERAHPQLSSGMLAFSNLKPIYSASVIIHSESSSGYNGSVDSTSEADPRTSTPNDSLPPQQGKDEGTKNYSLDHIFTGTDPNVLVDKTKSVSDGFETILTTPKTGTSNAAKPSEKIKFMEIKLEDLVKLVPNVKADFKDMDSLEDDPIIVVDDSEEDDKNEEIHSTANDETKDISASTPPSPRSIQL</sequence>
<feature type="region of interest" description="Disordered" evidence="2">
    <location>
        <begin position="459"/>
        <end position="499"/>
    </location>
</feature>
<reference evidence="4" key="1">
    <citation type="journal article" date="2019" name="Sci. Rep.">
        <title>Draft genome of Tanacetum cinerariifolium, the natural source of mosquito coil.</title>
        <authorList>
            <person name="Yamashiro T."/>
            <person name="Shiraishi A."/>
            <person name="Satake H."/>
            <person name="Nakayama K."/>
        </authorList>
    </citation>
    <scope>NUCLEOTIDE SEQUENCE</scope>
</reference>
<accession>A0A6L2LM97</accession>
<dbReference type="SMART" id="SM00343">
    <property type="entry name" value="ZnF_C2HC"/>
    <property type="match status" value="1"/>
</dbReference>
<feature type="compositionally biased region" description="Acidic residues" evidence="2">
    <location>
        <begin position="568"/>
        <end position="586"/>
    </location>
</feature>
<keyword evidence="1" id="KW-0863">Zinc-finger</keyword>
<dbReference type="GO" id="GO:0003676">
    <property type="term" value="F:nucleic acid binding"/>
    <property type="evidence" value="ECO:0007669"/>
    <property type="project" value="InterPro"/>
</dbReference>
<feature type="compositionally biased region" description="Low complexity" evidence="2">
    <location>
        <begin position="400"/>
        <end position="411"/>
    </location>
</feature>
<evidence type="ECO:0000259" key="3">
    <source>
        <dbReference type="PROSITE" id="PS50158"/>
    </source>
</evidence>
<feature type="region of interest" description="Disordered" evidence="2">
    <location>
        <begin position="566"/>
        <end position="613"/>
    </location>
</feature>
<feature type="compositionally biased region" description="Basic and acidic residues" evidence="2">
    <location>
        <begin position="587"/>
        <end position="599"/>
    </location>
</feature>
<evidence type="ECO:0000313" key="4">
    <source>
        <dbReference type="EMBL" id="GEU62219.1"/>
    </source>
</evidence>
<proteinExistence type="predicted"/>
<dbReference type="SUPFAM" id="SSF57756">
    <property type="entry name" value="Retrovirus zinc finger-like domains"/>
    <property type="match status" value="1"/>
</dbReference>
<feature type="compositionally biased region" description="Polar residues" evidence="2">
    <location>
        <begin position="461"/>
        <end position="485"/>
    </location>
</feature>
<evidence type="ECO:0000256" key="2">
    <source>
        <dbReference type="SAM" id="MobiDB-lite"/>
    </source>
</evidence>
<keyword evidence="1" id="KW-0862">Zinc</keyword>